<evidence type="ECO:0000256" key="1">
    <source>
        <dbReference type="ARBA" id="ARBA00003416"/>
    </source>
</evidence>
<evidence type="ECO:0000313" key="5">
    <source>
        <dbReference type="EMBL" id="BBH50008.1"/>
    </source>
</evidence>
<gene>
    <name evidence="5" type="ORF">Pcatena_05950</name>
</gene>
<evidence type="ECO:0000256" key="2">
    <source>
        <dbReference type="ARBA" id="ARBA00009840"/>
    </source>
</evidence>
<proteinExistence type="inferred from homology"/>
<dbReference type="KEGG" id="pcat:Pcatena_05950"/>
<keyword evidence="6" id="KW-1185">Reference proteome</keyword>
<dbReference type="EMBL" id="AP019367">
    <property type="protein sequence ID" value="BBH50008.1"/>
    <property type="molecule type" value="Genomic_DNA"/>
</dbReference>
<dbReference type="Pfam" id="PF02646">
    <property type="entry name" value="RmuC"/>
    <property type="match status" value="1"/>
</dbReference>
<organism evidence="5 6">
    <name type="scientific">Parolsenella catena</name>
    <dbReference type="NCBI Taxonomy" id="2003188"/>
    <lineage>
        <taxon>Bacteria</taxon>
        <taxon>Bacillati</taxon>
        <taxon>Actinomycetota</taxon>
        <taxon>Coriobacteriia</taxon>
        <taxon>Coriobacteriales</taxon>
        <taxon>Atopobiaceae</taxon>
        <taxon>Parolsenella</taxon>
    </lineage>
</organism>
<protein>
    <recommendedName>
        <fullName evidence="7">DNA recombination protein RmuC</fullName>
    </recommendedName>
</protein>
<comment type="similarity">
    <text evidence="2">Belongs to the RmuC family.</text>
</comment>
<dbReference type="PANTHER" id="PTHR30563">
    <property type="entry name" value="DNA RECOMBINATION PROTEIN RMUC"/>
    <property type="match status" value="1"/>
</dbReference>
<evidence type="ECO:0000313" key="6">
    <source>
        <dbReference type="Proteomes" id="UP000273154"/>
    </source>
</evidence>
<dbReference type="Proteomes" id="UP000273154">
    <property type="component" value="Chromosome"/>
</dbReference>
<dbReference type="AlphaFoldDB" id="A0A3G9JX54"/>
<evidence type="ECO:0000256" key="4">
    <source>
        <dbReference type="ARBA" id="ARBA00023172"/>
    </source>
</evidence>
<dbReference type="InterPro" id="IPR003798">
    <property type="entry name" value="DNA_recombination_RmuC"/>
</dbReference>
<sequence length="422" mass="45650">MSPIELVSIVVAAVAVVVAAVAVMRAGGAAPGAPAAVDEQTLASYLERTNAEVASLKTQQAADAASTRASLDAAARSIEQAGNRVDGMRRDVTSQLAASAQATTQHLQGLSQTTTEQLRLIRQDTNRQLDEMRATVDDRLTKTLNDRLSSSFKQINESLEAVYRGLGDMKSLAAGVGDLKKTLSNVKTRGILGEVQLGAILSEVLAPAQYAENVATKPGSADRVEFAVKLPVEEGEPVWLPIDAKFPGDTYAQLRDALDSGDREAIVAARKQLETRIKAEARDISTKYVSVPATTNFGIMFLPFEGLYAEVVSMPGLIESLQRDWHVNVAGPSTMAALLSSLEMAYQTFNLQRRTDEVLRVLQAVKAELPKYQAELRRAKQQIDLAGRTVDGIITTRTNVMERKLKDISLNEDETPTLDGEE</sequence>
<dbReference type="RefSeq" id="WP_126421498.1">
    <property type="nucleotide sequence ID" value="NZ_AP019367.1"/>
</dbReference>
<dbReference type="OrthoDB" id="370725at2"/>
<dbReference type="GeneID" id="88848727"/>
<keyword evidence="4" id="KW-0233">DNA recombination</keyword>
<evidence type="ECO:0000256" key="3">
    <source>
        <dbReference type="ARBA" id="ARBA00023054"/>
    </source>
</evidence>
<dbReference type="GO" id="GO:0006310">
    <property type="term" value="P:DNA recombination"/>
    <property type="evidence" value="ECO:0007669"/>
    <property type="project" value="UniProtKB-KW"/>
</dbReference>
<dbReference type="PANTHER" id="PTHR30563:SF0">
    <property type="entry name" value="DNA RECOMBINATION PROTEIN RMUC"/>
    <property type="match status" value="1"/>
</dbReference>
<evidence type="ECO:0008006" key="7">
    <source>
        <dbReference type="Google" id="ProtNLM"/>
    </source>
</evidence>
<name>A0A3G9JX54_9ACTN</name>
<keyword evidence="3" id="KW-0175">Coiled coil</keyword>
<accession>A0A3G9JX54</accession>
<comment type="function">
    <text evidence="1">Involved in DNA recombination.</text>
</comment>
<reference evidence="6" key="1">
    <citation type="submission" date="2018-11" db="EMBL/GenBank/DDBJ databases">
        <title>Comparative genomics of Parolsenella catena and Libanicoccus massiliensis: Reclassification of Libanicoccus massiliensis as Parolsenella massiliensis comb. nov.</title>
        <authorList>
            <person name="Sakamoto M."/>
            <person name="Ikeyama N."/>
            <person name="Murakami T."/>
            <person name="Mori H."/>
            <person name="Yuki M."/>
            <person name="Ohkuma M."/>
        </authorList>
    </citation>
    <scope>NUCLEOTIDE SEQUENCE [LARGE SCALE GENOMIC DNA]</scope>
    <source>
        <strain evidence="6">JCM 31932</strain>
    </source>
</reference>